<dbReference type="RefSeq" id="WP_141786094.1">
    <property type="nucleotide sequence ID" value="NZ_BAAAIK010000001.1"/>
</dbReference>
<keyword evidence="9" id="KW-1185">Reference proteome</keyword>
<dbReference type="GO" id="GO:0017004">
    <property type="term" value="P:cytochrome complex assembly"/>
    <property type="evidence" value="ECO:0007669"/>
    <property type="project" value="UniProtKB-KW"/>
</dbReference>
<feature type="transmembrane region" description="Helical" evidence="6">
    <location>
        <begin position="12"/>
        <end position="34"/>
    </location>
</feature>
<dbReference type="AlphaFoldDB" id="A0A542YVS0"/>
<comment type="caution">
    <text evidence="8">The sequence shown here is derived from an EMBL/GenBank/DDBJ whole genome shotgun (WGS) entry which is preliminary data.</text>
</comment>
<dbReference type="OrthoDB" id="9814290at2"/>
<feature type="transmembrane region" description="Helical" evidence="6">
    <location>
        <begin position="184"/>
        <end position="206"/>
    </location>
</feature>
<dbReference type="PANTHER" id="PTHR30071">
    <property type="entry name" value="HEME EXPORTER PROTEIN C"/>
    <property type="match status" value="1"/>
</dbReference>
<dbReference type="InterPro" id="IPR002541">
    <property type="entry name" value="Cyt_c_assembly"/>
</dbReference>
<keyword evidence="5 6" id="KW-0472">Membrane</keyword>
<dbReference type="GO" id="GO:0020037">
    <property type="term" value="F:heme binding"/>
    <property type="evidence" value="ECO:0007669"/>
    <property type="project" value="InterPro"/>
</dbReference>
<dbReference type="NCBIfam" id="TIGR03144">
    <property type="entry name" value="cytochr_II_ccsB"/>
    <property type="match status" value="1"/>
</dbReference>
<evidence type="ECO:0000313" key="9">
    <source>
        <dbReference type="Proteomes" id="UP000319516"/>
    </source>
</evidence>
<reference evidence="8 9" key="1">
    <citation type="submission" date="2019-06" db="EMBL/GenBank/DDBJ databases">
        <title>Sequencing the genomes of 1000 actinobacteria strains.</title>
        <authorList>
            <person name="Klenk H.-P."/>
        </authorList>
    </citation>
    <scope>NUCLEOTIDE SEQUENCE [LARGE SCALE GENOMIC DNA]</scope>
    <source>
        <strain evidence="8 9">DSM 12335</strain>
    </source>
</reference>
<proteinExistence type="predicted"/>
<feature type="transmembrane region" description="Helical" evidence="6">
    <location>
        <begin position="114"/>
        <end position="135"/>
    </location>
</feature>
<dbReference type="Pfam" id="PF01578">
    <property type="entry name" value="Cytochrom_C_asm"/>
    <property type="match status" value="1"/>
</dbReference>
<feature type="transmembrane region" description="Helical" evidence="6">
    <location>
        <begin position="300"/>
        <end position="322"/>
    </location>
</feature>
<feature type="transmembrane region" description="Helical" evidence="6">
    <location>
        <begin position="235"/>
        <end position="256"/>
    </location>
</feature>
<comment type="subcellular location">
    <subcellularLocation>
        <location evidence="1">Membrane</location>
        <topology evidence="1">Multi-pass membrane protein</topology>
    </subcellularLocation>
</comment>
<keyword evidence="4 6" id="KW-1133">Transmembrane helix</keyword>
<dbReference type="GO" id="GO:0005886">
    <property type="term" value="C:plasma membrane"/>
    <property type="evidence" value="ECO:0007669"/>
    <property type="project" value="TreeGrafter"/>
</dbReference>
<dbReference type="EMBL" id="VFOP01000001">
    <property type="protein sequence ID" value="TQL52186.1"/>
    <property type="molecule type" value="Genomic_DNA"/>
</dbReference>
<evidence type="ECO:0000256" key="5">
    <source>
        <dbReference type="ARBA" id="ARBA00023136"/>
    </source>
</evidence>
<evidence type="ECO:0000256" key="6">
    <source>
        <dbReference type="SAM" id="Phobius"/>
    </source>
</evidence>
<feature type="domain" description="Cytochrome c assembly protein" evidence="7">
    <location>
        <begin position="121"/>
        <end position="323"/>
    </location>
</feature>
<evidence type="ECO:0000259" key="7">
    <source>
        <dbReference type="Pfam" id="PF01578"/>
    </source>
</evidence>
<keyword evidence="2 6" id="KW-0812">Transmembrane</keyword>
<dbReference type="InterPro" id="IPR045062">
    <property type="entry name" value="Cyt_c_biogenesis_CcsA/CcmC"/>
</dbReference>
<dbReference type="InterPro" id="IPR017562">
    <property type="entry name" value="Cyt_c_biogenesis_CcsA"/>
</dbReference>
<keyword evidence="3" id="KW-0201">Cytochrome c-type biogenesis</keyword>
<sequence length="328" mass="35662">MTSEQMADTANMALYVALPVLTLAMLAFAMHLAVQTRGHGVSQQRELALAGAADASLGAAGGTDAADEPPAGPQVAEPPSRRWGVIGLQLTWLATFALIVSIGLRGLAVSRPPVGNMFEFALMAVAFLLVLYSLWSLRSERLWLGVFVTGLSLLILGVAVANWYTPAGALLPSLNSKLWLIVHVTVATLTIGLLAIGFLTALLFLVKEQSERTGRPAWRWLGALPTPRKLEQMTYGIHVVGFPLWTFTVIAGAIWAEHAWGRYWGWDAKEVWSFVIWVVYAAYLHAHATTGWTARRATWVAVAGFTCIILNYTVVNTFFVGLHSYSGL</sequence>
<feature type="transmembrane region" description="Helical" evidence="6">
    <location>
        <begin position="142"/>
        <end position="164"/>
    </location>
</feature>
<feature type="transmembrane region" description="Helical" evidence="6">
    <location>
        <begin position="90"/>
        <end position="108"/>
    </location>
</feature>
<dbReference type="PANTHER" id="PTHR30071:SF1">
    <property type="entry name" value="CYTOCHROME B_B6 PROTEIN-RELATED"/>
    <property type="match status" value="1"/>
</dbReference>
<evidence type="ECO:0000256" key="4">
    <source>
        <dbReference type="ARBA" id="ARBA00022989"/>
    </source>
</evidence>
<evidence type="ECO:0000256" key="2">
    <source>
        <dbReference type="ARBA" id="ARBA00022692"/>
    </source>
</evidence>
<accession>A0A542YVS0</accession>
<organism evidence="8 9">
    <name type="scientific">Ornithinicoccus hortensis</name>
    <dbReference type="NCBI Taxonomy" id="82346"/>
    <lineage>
        <taxon>Bacteria</taxon>
        <taxon>Bacillati</taxon>
        <taxon>Actinomycetota</taxon>
        <taxon>Actinomycetes</taxon>
        <taxon>Micrococcales</taxon>
        <taxon>Intrasporangiaceae</taxon>
        <taxon>Ornithinicoccus</taxon>
    </lineage>
</organism>
<gene>
    <name evidence="8" type="ORF">FB467_3365</name>
</gene>
<evidence type="ECO:0000256" key="3">
    <source>
        <dbReference type="ARBA" id="ARBA00022748"/>
    </source>
</evidence>
<name>A0A542YVS0_9MICO</name>
<dbReference type="Proteomes" id="UP000319516">
    <property type="component" value="Unassembled WGS sequence"/>
</dbReference>
<evidence type="ECO:0000313" key="8">
    <source>
        <dbReference type="EMBL" id="TQL52186.1"/>
    </source>
</evidence>
<feature type="transmembrane region" description="Helical" evidence="6">
    <location>
        <begin position="271"/>
        <end position="288"/>
    </location>
</feature>
<protein>
    <submittedName>
        <fullName evidence="8">Cytochrome c-type biogenesis protein CcsB</fullName>
    </submittedName>
</protein>
<evidence type="ECO:0000256" key="1">
    <source>
        <dbReference type="ARBA" id="ARBA00004141"/>
    </source>
</evidence>